<sequence length="69" mass="8123">DALSPLNEGYPSNVWLLYRWITPLLRRGLNKKLELTDVYKAPSFDQADTLSERLERFVSREVIGWPRMT</sequence>
<accession>A0A8C7WT36</accession>
<dbReference type="AlphaFoldDB" id="A0A8C7WT36"/>
<evidence type="ECO:0000313" key="1">
    <source>
        <dbReference type="Ensembl" id="ENSOSIP00000002966.1"/>
    </source>
</evidence>
<reference evidence="1" key="2">
    <citation type="submission" date="2025-09" db="UniProtKB">
        <authorList>
            <consortium name="Ensembl"/>
        </authorList>
    </citation>
    <scope>IDENTIFICATION</scope>
</reference>
<proteinExistence type="predicted"/>
<dbReference type="Ensembl" id="ENSOSIT00000003188.1">
    <property type="protein sequence ID" value="ENSOSIP00000002966.1"/>
    <property type="gene ID" value="ENSOSIG00000001907.1"/>
</dbReference>
<dbReference type="Proteomes" id="UP000694383">
    <property type="component" value="Unplaced"/>
</dbReference>
<protein>
    <submittedName>
        <fullName evidence="1">Uncharacterized protein</fullName>
    </submittedName>
</protein>
<organism evidence="1 2">
    <name type="scientific">Oryzias sinensis</name>
    <name type="common">Chinese medaka</name>
    <dbReference type="NCBI Taxonomy" id="183150"/>
    <lineage>
        <taxon>Eukaryota</taxon>
        <taxon>Metazoa</taxon>
        <taxon>Chordata</taxon>
        <taxon>Craniata</taxon>
        <taxon>Vertebrata</taxon>
        <taxon>Euteleostomi</taxon>
        <taxon>Actinopterygii</taxon>
        <taxon>Neopterygii</taxon>
        <taxon>Teleostei</taxon>
        <taxon>Neoteleostei</taxon>
        <taxon>Acanthomorphata</taxon>
        <taxon>Ovalentaria</taxon>
        <taxon>Atherinomorphae</taxon>
        <taxon>Beloniformes</taxon>
        <taxon>Adrianichthyidae</taxon>
        <taxon>Oryziinae</taxon>
        <taxon>Oryzias</taxon>
    </lineage>
</organism>
<evidence type="ECO:0000313" key="2">
    <source>
        <dbReference type="Proteomes" id="UP000694383"/>
    </source>
</evidence>
<reference evidence="1" key="1">
    <citation type="submission" date="2025-08" db="UniProtKB">
        <authorList>
            <consortium name="Ensembl"/>
        </authorList>
    </citation>
    <scope>IDENTIFICATION</scope>
</reference>
<keyword evidence="2" id="KW-1185">Reference proteome</keyword>
<dbReference type="GeneTree" id="ENSGT01110000271726"/>
<name>A0A8C7WT36_9TELE</name>